<dbReference type="InterPro" id="IPR016030">
    <property type="entry name" value="CblAdoTrfase-like"/>
</dbReference>
<evidence type="ECO:0000256" key="3">
    <source>
        <dbReference type="ARBA" id="ARBA00022840"/>
    </source>
</evidence>
<protein>
    <recommendedName>
        <fullName evidence="4">Corrinoid adenosyltransferase</fullName>
        <ecNumber evidence="4">2.5.1.17</ecNumber>
    </recommendedName>
    <alternativeName>
        <fullName evidence="4">Cob(II)alamin adenosyltransferase</fullName>
    </alternativeName>
    <alternativeName>
        <fullName evidence="4">Cob(II)yrinic acid a,c-diamide adenosyltransferase</fullName>
    </alternativeName>
    <alternativeName>
        <fullName evidence="4">Cobinamide/cobalamin adenosyltransferase</fullName>
    </alternativeName>
</protein>
<evidence type="ECO:0000313" key="6">
    <source>
        <dbReference type="EMBL" id="MCQ8242529.1"/>
    </source>
</evidence>
<comment type="similarity">
    <text evidence="4">Belongs to the Cob(I)alamin adenosyltransferase family.</text>
</comment>
<dbReference type="NCBIfam" id="TIGR00636">
    <property type="entry name" value="PduO_Nterm"/>
    <property type="match status" value="1"/>
</dbReference>
<keyword evidence="7" id="KW-1185">Reference proteome</keyword>
<feature type="domain" description="Cobalamin adenosyltransferase-like" evidence="5">
    <location>
        <begin position="7"/>
        <end position="170"/>
    </location>
</feature>
<evidence type="ECO:0000259" key="5">
    <source>
        <dbReference type="Pfam" id="PF01923"/>
    </source>
</evidence>
<evidence type="ECO:0000256" key="1">
    <source>
        <dbReference type="ARBA" id="ARBA00022679"/>
    </source>
</evidence>
<accession>A0ABT1W1S1</accession>
<evidence type="ECO:0000256" key="2">
    <source>
        <dbReference type="ARBA" id="ARBA00022741"/>
    </source>
</evidence>
<name>A0ABT1W1S1_9PROT</name>
<comment type="catalytic activity">
    <reaction evidence="4">
        <text>2 cob(II)yrinate a,c diamide + reduced [electron-transfer flavoprotein] + 2 ATP = 2 adenosylcob(III)yrinate a,c-diamide + 2 triphosphate + oxidized [electron-transfer flavoprotein] + 3 H(+)</text>
        <dbReference type="Rhea" id="RHEA:11528"/>
        <dbReference type="Rhea" id="RHEA-COMP:10685"/>
        <dbReference type="Rhea" id="RHEA-COMP:10686"/>
        <dbReference type="ChEBI" id="CHEBI:15378"/>
        <dbReference type="ChEBI" id="CHEBI:18036"/>
        <dbReference type="ChEBI" id="CHEBI:30616"/>
        <dbReference type="ChEBI" id="CHEBI:57692"/>
        <dbReference type="ChEBI" id="CHEBI:58307"/>
        <dbReference type="ChEBI" id="CHEBI:58503"/>
        <dbReference type="ChEBI" id="CHEBI:58537"/>
        <dbReference type="EC" id="2.5.1.17"/>
    </reaction>
</comment>
<dbReference type="RefSeq" id="WP_422921293.1">
    <property type="nucleotide sequence ID" value="NZ_JAMZEJ010000013.1"/>
</dbReference>
<dbReference type="EC" id="2.5.1.17" evidence="4"/>
<comment type="catalytic activity">
    <reaction evidence="4">
        <text>2 cob(II)alamin + reduced [electron-transfer flavoprotein] + 2 ATP = 2 adenosylcob(III)alamin + 2 triphosphate + oxidized [electron-transfer flavoprotein] + 3 H(+)</text>
        <dbReference type="Rhea" id="RHEA:28671"/>
        <dbReference type="Rhea" id="RHEA-COMP:10685"/>
        <dbReference type="Rhea" id="RHEA-COMP:10686"/>
        <dbReference type="ChEBI" id="CHEBI:15378"/>
        <dbReference type="ChEBI" id="CHEBI:16304"/>
        <dbReference type="ChEBI" id="CHEBI:18036"/>
        <dbReference type="ChEBI" id="CHEBI:18408"/>
        <dbReference type="ChEBI" id="CHEBI:30616"/>
        <dbReference type="ChEBI" id="CHEBI:57692"/>
        <dbReference type="ChEBI" id="CHEBI:58307"/>
        <dbReference type="EC" id="2.5.1.17"/>
    </reaction>
</comment>
<sequence>MIRIDRIVTRTGDDGSTALGDGSRTPKDAVRVEAYGTVDEANAALGLLRCQLAPDTPEELSALLRRIQDGLFDIGGDLCIPGTEGRFRLDGRLLERLDTEIVRLADKQEPLNSFVLPGGTMAAAQAHVVRTLVRRAERRVVTLAAVEPVNPLVVRTLNRLSDYLFALARHLNEDGRLDVLWTRSG</sequence>
<evidence type="ECO:0000256" key="4">
    <source>
        <dbReference type="RuleBase" id="RU366026"/>
    </source>
</evidence>
<dbReference type="Pfam" id="PF01923">
    <property type="entry name" value="Cob_adeno_trans"/>
    <property type="match status" value="1"/>
</dbReference>
<gene>
    <name evidence="6" type="ORF">NFI88_17035</name>
</gene>
<dbReference type="SUPFAM" id="SSF89028">
    <property type="entry name" value="Cobalamin adenosyltransferase-like"/>
    <property type="match status" value="1"/>
</dbReference>
<keyword evidence="2 4" id="KW-0547">Nucleotide-binding</keyword>
<keyword evidence="4" id="KW-0169">Cobalamin biosynthesis</keyword>
<reference evidence="6 7" key="1">
    <citation type="submission" date="2022-06" db="EMBL/GenBank/DDBJ databases">
        <title>Rhizosaccharibacter gen. nov. sp. nov. KSS12, endophytic bacteria isolated from sugarcane.</title>
        <authorList>
            <person name="Pitiwittayakul N."/>
        </authorList>
    </citation>
    <scope>NUCLEOTIDE SEQUENCE [LARGE SCALE GENOMIC DNA]</scope>
    <source>
        <strain evidence="6 7">KSS12</strain>
    </source>
</reference>
<dbReference type="Gene3D" id="1.20.1200.10">
    <property type="entry name" value="Cobalamin adenosyltransferase-like"/>
    <property type="match status" value="1"/>
</dbReference>
<keyword evidence="1 4" id="KW-0808">Transferase</keyword>
<comment type="pathway">
    <text evidence="4">Cofactor biosynthesis; adenosylcobalamin biosynthesis; adenosylcobalamin from cob(II)yrinate a,c-diamide: step 2/7.</text>
</comment>
<dbReference type="PANTHER" id="PTHR12213">
    <property type="entry name" value="CORRINOID ADENOSYLTRANSFERASE"/>
    <property type="match status" value="1"/>
</dbReference>
<dbReference type="InterPro" id="IPR036451">
    <property type="entry name" value="CblAdoTrfase-like_sf"/>
</dbReference>
<keyword evidence="3 4" id="KW-0067">ATP-binding</keyword>
<proteinExistence type="inferred from homology"/>
<evidence type="ECO:0000313" key="7">
    <source>
        <dbReference type="Proteomes" id="UP001524547"/>
    </source>
</evidence>
<dbReference type="EMBL" id="JAMZEJ010000013">
    <property type="protein sequence ID" value="MCQ8242529.1"/>
    <property type="molecule type" value="Genomic_DNA"/>
</dbReference>
<dbReference type="PANTHER" id="PTHR12213:SF0">
    <property type="entry name" value="CORRINOID ADENOSYLTRANSFERASE MMAB"/>
    <property type="match status" value="1"/>
</dbReference>
<organism evidence="6 7">
    <name type="scientific">Rhizosaccharibacter radicis</name>
    <dbReference type="NCBI Taxonomy" id="2782605"/>
    <lineage>
        <taxon>Bacteria</taxon>
        <taxon>Pseudomonadati</taxon>
        <taxon>Pseudomonadota</taxon>
        <taxon>Alphaproteobacteria</taxon>
        <taxon>Acetobacterales</taxon>
        <taxon>Acetobacteraceae</taxon>
        <taxon>Rhizosaccharibacter</taxon>
    </lineage>
</organism>
<dbReference type="Proteomes" id="UP001524547">
    <property type="component" value="Unassembled WGS sequence"/>
</dbReference>
<comment type="caution">
    <text evidence="6">The sequence shown here is derived from an EMBL/GenBank/DDBJ whole genome shotgun (WGS) entry which is preliminary data.</text>
</comment>
<dbReference type="GO" id="GO:0008817">
    <property type="term" value="F:corrinoid adenosyltransferase activity"/>
    <property type="evidence" value="ECO:0007669"/>
    <property type="project" value="UniProtKB-EC"/>
</dbReference>
<dbReference type="InterPro" id="IPR029499">
    <property type="entry name" value="PduO-typ"/>
</dbReference>